<name>A0AAE0HB53_9PEZI</name>
<protein>
    <submittedName>
        <fullName evidence="1">Uncharacterized protein</fullName>
    </submittedName>
</protein>
<accession>A0AAE0HB53</accession>
<dbReference type="Proteomes" id="UP001278766">
    <property type="component" value="Unassembled WGS sequence"/>
</dbReference>
<evidence type="ECO:0000313" key="2">
    <source>
        <dbReference type="Proteomes" id="UP001278766"/>
    </source>
</evidence>
<dbReference type="AlphaFoldDB" id="A0AAE0HB53"/>
<comment type="caution">
    <text evidence="1">The sequence shown here is derived from an EMBL/GenBank/DDBJ whole genome shotgun (WGS) entry which is preliminary data.</text>
</comment>
<dbReference type="GeneID" id="87843735"/>
<sequence>MCTWELVKFSECRHSELQKMAYSCDIYRRHVYGSCVYDERYDRDRVCKVFSEGFCTRCSELFKYVNYEFASQPGPTKFAAPPRERWIRVIRGRWVPQFRIPEAGPEVSGSYSALFF</sequence>
<dbReference type="EMBL" id="JAUEPN010000006">
    <property type="protein sequence ID" value="KAK3293202.1"/>
    <property type="molecule type" value="Genomic_DNA"/>
</dbReference>
<reference evidence="1" key="1">
    <citation type="journal article" date="2023" name="Mol. Phylogenet. Evol.">
        <title>Genome-scale phylogeny and comparative genomics of the fungal order Sordariales.</title>
        <authorList>
            <person name="Hensen N."/>
            <person name="Bonometti L."/>
            <person name="Westerberg I."/>
            <person name="Brannstrom I.O."/>
            <person name="Guillou S."/>
            <person name="Cros-Aarteil S."/>
            <person name="Calhoun S."/>
            <person name="Haridas S."/>
            <person name="Kuo A."/>
            <person name="Mondo S."/>
            <person name="Pangilinan J."/>
            <person name="Riley R."/>
            <person name="LaButti K."/>
            <person name="Andreopoulos B."/>
            <person name="Lipzen A."/>
            <person name="Chen C."/>
            <person name="Yan M."/>
            <person name="Daum C."/>
            <person name="Ng V."/>
            <person name="Clum A."/>
            <person name="Steindorff A."/>
            <person name="Ohm R.A."/>
            <person name="Martin F."/>
            <person name="Silar P."/>
            <person name="Natvig D.O."/>
            <person name="Lalanne C."/>
            <person name="Gautier V."/>
            <person name="Ament-Velasquez S.L."/>
            <person name="Kruys A."/>
            <person name="Hutchinson M.I."/>
            <person name="Powell A.J."/>
            <person name="Barry K."/>
            <person name="Miller A.N."/>
            <person name="Grigoriev I.V."/>
            <person name="Debuchy R."/>
            <person name="Gladieux P."/>
            <person name="Hiltunen Thoren M."/>
            <person name="Johannesson H."/>
        </authorList>
    </citation>
    <scope>NUCLEOTIDE SEQUENCE</scope>
    <source>
        <strain evidence="1">CBS 168.71</strain>
    </source>
</reference>
<evidence type="ECO:0000313" key="1">
    <source>
        <dbReference type="EMBL" id="KAK3293202.1"/>
    </source>
</evidence>
<organism evidence="1 2">
    <name type="scientific">Chaetomium fimeti</name>
    <dbReference type="NCBI Taxonomy" id="1854472"/>
    <lineage>
        <taxon>Eukaryota</taxon>
        <taxon>Fungi</taxon>
        <taxon>Dikarya</taxon>
        <taxon>Ascomycota</taxon>
        <taxon>Pezizomycotina</taxon>
        <taxon>Sordariomycetes</taxon>
        <taxon>Sordariomycetidae</taxon>
        <taxon>Sordariales</taxon>
        <taxon>Chaetomiaceae</taxon>
        <taxon>Chaetomium</taxon>
    </lineage>
</organism>
<proteinExistence type="predicted"/>
<dbReference type="RefSeq" id="XP_062656716.1">
    <property type="nucleotide sequence ID" value="XM_062806787.1"/>
</dbReference>
<gene>
    <name evidence="1" type="ORF">B0H64DRAFT_444481</name>
</gene>
<keyword evidence="2" id="KW-1185">Reference proteome</keyword>
<reference evidence="1" key="2">
    <citation type="submission" date="2023-06" db="EMBL/GenBank/DDBJ databases">
        <authorList>
            <consortium name="Lawrence Berkeley National Laboratory"/>
            <person name="Haridas S."/>
            <person name="Hensen N."/>
            <person name="Bonometti L."/>
            <person name="Westerberg I."/>
            <person name="Brannstrom I.O."/>
            <person name="Guillou S."/>
            <person name="Cros-Aarteil S."/>
            <person name="Calhoun S."/>
            <person name="Kuo A."/>
            <person name="Mondo S."/>
            <person name="Pangilinan J."/>
            <person name="Riley R."/>
            <person name="Labutti K."/>
            <person name="Andreopoulos B."/>
            <person name="Lipzen A."/>
            <person name="Chen C."/>
            <person name="Yanf M."/>
            <person name="Daum C."/>
            <person name="Ng V."/>
            <person name="Clum A."/>
            <person name="Steindorff A."/>
            <person name="Ohm R."/>
            <person name="Martin F."/>
            <person name="Silar P."/>
            <person name="Natvig D."/>
            <person name="Lalanne C."/>
            <person name="Gautier V."/>
            <person name="Ament-Velasquez S.L."/>
            <person name="Kruys A."/>
            <person name="Hutchinson M.I."/>
            <person name="Powell A.J."/>
            <person name="Barry K."/>
            <person name="Miller A.N."/>
            <person name="Grigoriev I.V."/>
            <person name="Debuchy R."/>
            <person name="Gladieux P."/>
            <person name="Thoren M.H."/>
            <person name="Johannesson H."/>
        </authorList>
    </citation>
    <scope>NUCLEOTIDE SEQUENCE</scope>
    <source>
        <strain evidence="1">CBS 168.71</strain>
    </source>
</reference>